<dbReference type="Proteomes" id="UP000321436">
    <property type="component" value="Unassembled WGS sequence"/>
</dbReference>
<name>A0A512RDQ6_9BACT</name>
<sequence>MKEIKLFCGIGLICFLIVNMVSAQDYARSVEKNLTPSPMVASLGAFGGMDVEKSTGGLSKTISLFEVKEGDIEYSPSIHYFSTGIKVNDWGSRVGIAWSENTTPIISRTVRGVPDERATSRIGDTRYEFGDPGAQDFTQATYDKVRQLEVSGTTFDGQYDLFNYSIFGVSGQFIIKNDTAILLSDDKSFKIDIVQTSPSYLFILTDNNGVKYYFNVQTEETKFDSENACDIDNPYRYGGIVTAWFIDKIVSQTGYTITFNYDYAEYKYIYDYTESFLFNYFSYTDWYHFTGLSPAAEKLACLRRKSTKTRILNSIVGDNFSIGFEYISRNDIYGEKLLSKITLTNSMGVLKELEFSYDEVVATSTFEQELSFHLGDNDPWELNALKTRYFLEDLSIRDGQGNIEQVYRFDYISPSSLPHRFSFSQDYMGCYNAKPNGTMVPVQAAEGLSSILPVSSVSFGDRRPSSSGKTGLLNRIIYPTDGKDSIIYEQNQYRTIVENIHHASYMDWFGTEDSETYDGWFFTMWLPKEGDVELLLECFYDGGDLPGDDEGEYYAKVQLWNSEGQMDFPHGGNEIELRLGQTYFSTKYNHLYPGNTVKLHFTPDEEYNLYLSLQGKHTNVRATLYYIEDTTYDAVDSAYAGHRVQKVISSSDSSPDVVKLYNYNVFEKKGDTLKYTDSSSLVSVPMKNYSVLSYSEAEYTIPDVWPSLPPGYSDLTGFVPYSIFRLLSNSNYNINIYGGLPYAYKNVTEYLDTSRTSFIAGEFNLAFNSHSYRELVDLYPQMDVLMPELENSAWDHGLELERYYGTKLDDNYIVDLERKWSYSGLSNSYYNYAAYLLHPIHVYSSDPRTNIANYIVTSNITFSHWKKLDSLVEIGYSRYPGGYNTILNKSIYRYNSGDRLIEEEETLSSKEETLLKTIARPSKMVATGRDPNGIYQGMINNHIISPEIEVVSKINSNQVNLVRTNYFQPFNELYMPSSIQTQKRASDPLVTELKFNQYDTKGNILSLSRENDVTINYLWAYKGRYPVAKIVGSDYATISSVVSQSQIDNATGSDQTLRSVLNALRTDPRTNGALINTYTYRPIVGATSETDAKGQIVYYEYDNIGRLKLVKDRNGKVLKVYDYQYQKPITQ</sequence>
<evidence type="ECO:0000313" key="2">
    <source>
        <dbReference type="Proteomes" id="UP000321436"/>
    </source>
</evidence>
<evidence type="ECO:0000313" key="1">
    <source>
        <dbReference type="EMBL" id="GEP93827.1"/>
    </source>
</evidence>
<dbReference type="OrthoDB" id="680656at2"/>
<comment type="caution">
    <text evidence="1">The sequence shown here is derived from an EMBL/GenBank/DDBJ whole genome shotgun (WGS) entry which is preliminary data.</text>
</comment>
<dbReference type="RefSeq" id="WP_146857335.1">
    <property type="nucleotide sequence ID" value="NZ_BKAU01000001.1"/>
</dbReference>
<accession>A0A512RDQ6</accession>
<gene>
    <name evidence="1" type="ORF">CCY01nite_00870</name>
</gene>
<organism evidence="1 2">
    <name type="scientific">Chitinophaga cymbidii</name>
    <dbReference type="NCBI Taxonomy" id="1096750"/>
    <lineage>
        <taxon>Bacteria</taxon>
        <taxon>Pseudomonadati</taxon>
        <taxon>Bacteroidota</taxon>
        <taxon>Chitinophagia</taxon>
        <taxon>Chitinophagales</taxon>
        <taxon>Chitinophagaceae</taxon>
        <taxon>Chitinophaga</taxon>
    </lineage>
</organism>
<proteinExistence type="predicted"/>
<evidence type="ECO:0008006" key="3">
    <source>
        <dbReference type="Google" id="ProtNLM"/>
    </source>
</evidence>
<reference evidence="1 2" key="1">
    <citation type="submission" date="2019-07" db="EMBL/GenBank/DDBJ databases">
        <title>Whole genome shotgun sequence of Chitinophaga cymbidii NBRC 109752.</title>
        <authorList>
            <person name="Hosoyama A."/>
            <person name="Uohara A."/>
            <person name="Ohji S."/>
            <person name="Ichikawa N."/>
        </authorList>
    </citation>
    <scope>NUCLEOTIDE SEQUENCE [LARGE SCALE GENOMIC DNA]</scope>
    <source>
        <strain evidence="1 2">NBRC 109752</strain>
    </source>
</reference>
<protein>
    <recommendedName>
        <fullName evidence="3">Sugar-binding protein</fullName>
    </recommendedName>
</protein>
<dbReference type="AlphaFoldDB" id="A0A512RDQ6"/>
<dbReference type="EMBL" id="BKAU01000001">
    <property type="protein sequence ID" value="GEP93827.1"/>
    <property type="molecule type" value="Genomic_DNA"/>
</dbReference>
<keyword evidence="2" id="KW-1185">Reference proteome</keyword>